<gene>
    <name evidence="2" type="ORF">RSOL_383310</name>
</gene>
<dbReference type="OrthoDB" id="3236755at2759"/>
<organism evidence="2 3">
    <name type="scientific">Rhizoctonia solani AG-3 Rhs1AP</name>
    <dbReference type="NCBI Taxonomy" id="1086054"/>
    <lineage>
        <taxon>Eukaryota</taxon>
        <taxon>Fungi</taxon>
        <taxon>Dikarya</taxon>
        <taxon>Basidiomycota</taxon>
        <taxon>Agaricomycotina</taxon>
        <taxon>Agaricomycetes</taxon>
        <taxon>Cantharellales</taxon>
        <taxon>Ceratobasidiaceae</taxon>
        <taxon>Rhizoctonia</taxon>
    </lineage>
</organism>
<accession>X8JCU0</accession>
<feature type="non-terminal residue" evidence="2">
    <location>
        <position position="153"/>
    </location>
</feature>
<proteinExistence type="predicted"/>
<dbReference type="AlphaFoldDB" id="X8JCU0"/>
<dbReference type="Proteomes" id="UP000030108">
    <property type="component" value="Unassembled WGS sequence"/>
</dbReference>
<dbReference type="EMBL" id="JATN01000319">
    <property type="protein sequence ID" value="EUC61101.1"/>
    <property type="molecule type" value="Genomic_DNA"/>
</dbReference>
<evidence type="ECO:0000313" key="3">
    <source>
        <dbReference type="Proteomes" id="UP000030108"/>
    </source>
</evidence>
<name>X8JCU0_9AGAM</name>
<feature type="region of interest" description="Disordered" evidence="1">
    <location>
        <begin position="116"/>
        <end position="153"/>
    </location>
</feature>
<evidence type="ECO:0000313" key="2">
    <source>
        <dbReference type="EMBL" id="EUC61101.1"/>
    </source>
</evidence>
<evidence type="ECO:0000256" key="1">
    <source>
        <dbReference type="SAM" id="MobiDB-lite"/>
    </source>
</evidence>
<feature type="region of interest" description="Disordered" evidence="1">
    <location>
        <begin position="1"/>
        <end position="33"/>
    </location>
</feature>
<sequence length="153" mass="16151">MGQRSTDQGSPAVASAVRFRDTSDLPKSAGEVPIDLRGTNIPMSVNAGDIMPVSNGSDSVVHNFIVDVWEQETGFDEQIEPAEGGAMVGFDVEAEGINLGEPLLLDLLSNEPVLGASSSGSVLKKKRPAPVDTSASFAQEKKKKFAPESFKFG</sequence>
<protein>
    <submittedName>
        <fullName evidence="2">Uncharacterized protein</fullName>
    </submittedName>
</protein>
<reference evidence="3" key="1">
    <citation type="journal article" date="2014" name="Genome Announc.">
        <title>Draft genome sequence of the plant-pathogenic soil fungus Rhizoctonia solani anastomosis group 3 strain Rhs1AP.</title>
        <authorList>
            <person name="Cubeta M.A."/>
            <person name="Thomas E."/>
            <person name="Dean R.A."/>
            <person name="Jabaji S."/>
            <person name="Neate S.M."/>
            <person name="Tavantzis S."/>
            <person name="Toda T."/>
            <person name="Vilgalys R."/>
            <person name="Bharathan N."/>
            <person name="Fedorova-Abrams N."/>
            <person name="Pakala S.B."/>
            <person name="Pakala S.M."/>
            <person name="Zafar N."/>
            <person name="Joardar V."/>
            <person name="Losada L."/>
            <person name="Nierman W.C."/>
        </authorList>
    </citation>
    <scope>NUCLEOTIDE SEQUENCE [LARGE SCALE GENOMIC DNA]</scope>
    <source>
        <strain evidence="3">AG-3</strain>
    </source>
</reference>
<comment type="caution">
    <text evidence="2">The sequence shown here is derived from an EMBL/GenBank/DDBJ whole genome shotgun (WGS) entry which is preliminary data.</text>
</comment>